<proteinExistence type="predicted"/>
<dbReference type="EMBL" id="JACHNB010000001">
    <property type="protein sequence ID" value="MBB4744257.1"/>
    <property type="molecule type" value="Genomic_DNA"/>
</dbReference>
<keyword evidence="3" id="KW-1185">Reference proteome</keyword>
<name>A0A7W7MBP3_9ACTN</name>
<dbReference type="RefSeq" id="WP_185044442.1">
    <property type="nucleotide sequence ID" value="NZ_BAABFG010000005.1"/>
</dbReference>
<keyword evidence="1" id="KW-0472">Membrane</keyword>
<gene>
    <name evidence="2" type="ORF">BJY16_007716</name>
</gene>
<keyword evidence="1" id="KW-1133">Transmembrane helix</keyword>
<keyword evidence="1" id="KW-0812">Transmembrane</keyword>
<evidence type="ECO:0000313" key="2">
    <source>
        <dbReference type="EMBL" id="MBB4744257.1"/>
    </source>
</evidence>
<feature type="transmembrane region" description="Helical" evidence="1">
    <location>
        <begin position="99"/>
        <end position="117"/>
    </location>
</feature>
<feature type="transmembrane region" description="Helical" evidence="1">
    <location>
        <begin position="39"/>
        <end position="58"/>
    </location>
</feature>
<dbReference type="AlphaFoldDB" id="A0A7W7MBP3"/>
<comment type="caution">
    <text evidence="2">The sequence shown here is derived from an EMBL/GenBank/DDBJ whole genome shotgun (WGS) entry which is preliminary data.</text>
</comment>
<organism evidence="2 3">
    <name type="scientific">Actinoplanes octamycinicus</name>
    <dbReference type="NCBI Taxonomy" id="135948"/>
    <lineage>
        <taxon>Bacteria</taxon>
        <taxon>Bacillati</taxon>
        <taxon>Actinomycetota</taxon>
        <taxon>Actinomycetes</taxon>
        <taxon>Micromonosporales</taxon>
        <taxon>Micromonosporaceae</taxon>
        <taxon>Actinoplanes</taxon>
    </lineage>
</organism>
<protein>
    <submittedName>
        <fullName evidence="2">Uncharacterized protein</fullName>
    </submittedName>
</protein>
<dbReference type="Proteomes" id="UP000546162">
    <property type="component" value="Unassembled WGS sequence"/>
</dbReference>
<feature type="transmembrane region" description="Helical" evidence="1">
    <location>
        <begin position="124"/>
        <end position="143"/>
    </location>
</feature>
<evidence type="ECO:0000313" key="3">
    <source>
        <dbReference type="Proteomes" id="UP000546162"/>
    </source>
</evidence>
<reference evidence="2 3" key="1">
    <citation type="submission" date="2020-08" db="EMBL/GenBank/DDBJ databases">
        <title>Sequencing the genomes of 1000 actinobacteria strains.</title>
        <authorList>
            <person name="Klenk H.-P."/>
        </authorList>
    </citation>
    <scope>NUCLEOTIDE SEQUENCE [LARGE SCALE GENOMIC DNA]</scope>
    <source>
        <strain evidence="2 3">DSM 45809</strain>
    </source>
</reference>
<accession>A0A7W7MBP3</accession>
<feature type="transmembrane region" description="Helical" evidence="1">
    <location>
        <begin position="70"/>
        <end position="87"/>
    </location>
</feature>
<sequence>MWSSRERLLFLLAALAATAPAWPGLQPRSPIRDEMLAPGEVAVLVPVVLLFPISWALLAREKRIGRGVGSLLVCLVAGWSLGTVHLATYETPPTVDDHLHGYLIVAGLAVLIAAVVTRSVVPKAGLGVWLLGCAAAVAVPVVSGPPTSPEADLPPGITAAESRLDCHRSCTRVQTVPAAGTARARALTRQIGEHLERDGWRMRWYDFTAEPDVECRRPHRLTDPYYLCLQLRAIGDPDAKVEVRLYYGNRHDPVYKAS</sequence>
<evidence type="ECO:0000256" key="1">
    <source>
        <dbReference type="SAM" id="Phobius"/>
    </source>
</evidence>